<dbReference type="AlphaFoldDB" id="A0AAD9VV84"/>
<feature type="active site" description="Proton donor" evidence="4">
    <location>
        <position position="50"/>
    </location>
</feature>
<keyword evidence="9" id="KW-1185">Reference proteome</keyword>
<dbReference type="InterPro" id="IPR036812">
    <property type="entry name" value="NAD(P)_OxRdtase_dom_sf"/>
</dbReference>
<dbReference type="PRINTS" id="PR00069">
    <property type="entry name" value="ALDKETRDTASE"/>
</dbReference>
<dbReference type="PROSITE" id="PS00062">
    <property type="entry name" value="ALDOKETO_REDUCTASE_2"/>
    <property type="match status" value="1"/>
</dbReference>
<dbReference type="PROSITE" id="PS00063">
    <property type="entry name" value="ALDOKETO_REDUCTASE_3"/>
    <property type="match status" value="1"/>
</dbReference>
<evidence type="ECO:0000313" key="8">
    <source>
        <dbReference type="EMBL" id="KAK2587372.1"/>
    </source>
</evidence>
<organism evidence="8 9">
    <name type="scientific">Odynerus spinipes</name>
    <dbReference type="NCBI Taxonomy" id="1348599"/>
    <lineage>
        <taxon>Eukaryota</taxon>
        <taxon>Metazoa</taxon>
        <taxon>Ecdysozoa</taxon>
        <taxon>Arthropoda</taxon>
        <taxon>Hexapoda</taxon>
        <taxon>Insecta</taxon>
        <taxon>Pterygota</taxon>
        <taxon>Neoptera</taxon>
        <taxon>Endopterygota</taxon>
        <taxon>Hymenoptera</taxon>
        <taxon>Apocrita</taxon>
        <taxon>Aculeata</taxon>
        <taxon>Vespoidea</taxon>
        <taxon>Vespidae</taxon>
        <taxon>Eumeninae</taxon>
        <taxon>Odynerus</taxon>
    </lineage>
</organism>
<dbReference type="Gene3D" id="3.20.20.100">
    <property type="entry name" value="NADP-dependent oxidoreductase domain"/>
    <property type="match status" value="1"/>
</dbReference>
<comment type="caution">
    <text evidence="8">The sequence shown here is derived from an EMBL/GenBank/DDBJ whole genome shotgun (WGS) entry which is preliminary data.</text>
</comment>
<dbReference type="SUPFAM" id="SSF51430">
    <property type="entry name" value="NAD(P)-linked oxidoreductase"/>
    <property type="match status" value="1"/>
</dbReference>
<evidence type="ECO:0000313" key="9">
    <source>
        <dbReference type="Proteomes" id="UP001258017"/>
    </source>
</evidence>
<dbReference type="PIRSF" id="PIRSF000097">
    <property type="entry name" value="AKR"/>
    <property type="match status" value="1"/>
</dbReference>
<evidence type="ECO:0000256" key="6">
    <source>
        <dbReference type="PIRSR" id="PIRSR000097-3"/>
    </source>
</evidence>
<reference evidence="8" key="1">
    <citation type="submission" date="2021-08" db="EMBL/GenBank/DDBJ databases">
        <authorList>
            <person name="Misof B."/>
            <person name="Oliver O."/>
            <person name="Podsiadlowski L."/>
            <person name="Donath A."/>
            <person name="Peters R."/>
            <person name="Mayer C."/>
            <person name="Rust J."/>
            <person name="Gunkel S."/>
            <person name="Lesny P."/>
            <person name="Martin S."/>
            <person name="Oeyen J.P."/>
            <person name="Petersen M."/>
            <person name="Panagiotis P."/>
            <person name="Wilbrandt J."/>
            <person name="Tanja T."/>
        </authorList>
    </citation>
    <scope>NUCLEOTIDE SEQUENCE</scope>
    <source>
        <strain evidence="8">GBR_01_08_01A</strain>
        <tissue evidence="8">Thorax + abdomen</tissue>
    </source>
</reference>
<keyword evidence="2" id="KW-0521">NADP</keyword>
<evidence type="ECO:0000259" key="7">
    <source>
        <dbReference type="Pfam" id="PF00248"/>
    </source>
</evidence>
<evidence type="ECO:0000256" key="5">
    <source>
        <dbReference type="PIRSR" id="PIRSR000097-2"/>
    </source>
</evidence>
<keyword evidence="3" id="KW-0560">Oxidoreductase</keyword>
<evidence type="ECO:0000256" key="3">
    <source>
        <dbReference type="ARBA" id="ARBA00023002"/>
    </source>
</evidence>
<dbReference type="EMBL" id="JAIFRP010000007">
    <property type="protein sequence ID" value="KAK2587372.1"/>
    <property type="molecule type" value="Genomic_DNA"/>
</dbReference>
<feature type="domain" description="NADP-dependent oxidoreductase" evidence="7">
    <location>
        <begin position="17"/>
        <end position="297"/>
    </location>
</feature>
<dbReference type="PANTHER" id="PTHR11732">
    <property type="entry name" value="ALDO/KETO REDUCTASE"/>
    <property type="match status" value="1"/>
</dbReference>
<evidence type="ECO:0000256" key="2">
    <source>
        <dbReference type="ARBA" id="ARBA00022857"/>
    </source>
</evidence>
<evidence type="ECO:0000256" key="4">
    <source>
        <dbReference type="PIRSR" id="PIRSR000097-1"/>
    </source>
</evidence>
<proteinExistence type="inferred from homology"/>
<dbReference type="Pfam" id="PF00248">
    <property type="entry name" value="Aldo_ket_red"/>
    <property type="match status" value="1"/>
</dbReference>
<dbReference type="InterPro" id="IPR023210">
    <property type="entry name" value="NADP_OxRdtase_dom"/>
</dbReference>
<feature type="binding site" evidence="5">
    <location>
        <position position="112"/>
    </location>
    <ligand>
        <name>substrate</name>
    </ligand>
</feature>
<dbReference type="Proteomes" id="UP001258017">
    <property type="component" value="Unassembled WGS sequence"/>
</dbReference>
<protein>
    <recommendedName>
        <fullName evidence="7">NADP-dependent oxidoreductase domain-containing protein</fullName>
    </recommendedName>
</protein>
<accession>A0AAD9VV84</accession>
<dbReference type="InterPro" id="IPR018170">
    <property type="entry name" value="Aldo/ket_reductase_CS"/>
</dbReference>
<comment type="similarity">
    <text evidence="1">Belongs to the aldo/keto reductase family.</text>
</comment>
<name>A0AAD9VV84_9HYME</name>
<dbReference type="InterPro" id="IPR020471">
    <property type="entry name" value="AKR"/>
</dbReference>
<dbReference type="PROSITE" id="PS00798">
    <property type="entry name" value="ALDOKETO_REDUCTASE_1"/>
    <property type="match status" value="1"/>
</dbReference>
<sequence>MSAMFITLPTGQKMPALGFGTWQAHEEEIEMALNKALEAGYRHIDTAPVYYNEKAIGKVLKKWLDSGRVQRSELFIVTKLPPADNRPEGVEKSLKKSLEDLQLDYVDLYLIHTPFTFEEVEGDLHPKNEKGEMRLDTSTDHVKVWKEMEKQVALGRTKAIGLSNFNERQIKRILSNASLPISNLQIELHVYFQQLEMVKFCKSNNISVTAYSPLGTRELVKQLGKIGELPDLLTNSVVLKIAQKHNKSPAQILLKHILHKGIAAIPKSTNAQRIKENIQLFDWQLEDEDIKKLNALDEGKSARICNFGFFKGVPNHPEYPF</sequence>
<evidence type="ECO:0000256" key="1">
    <source>
        <dbReference type="ARBA" id="ARBA00007905"/>
    </source>
</evidence>
<reference evidence="8" key="2">
    <citation type="journal article" date="2023" name="Commun. Biol.">
        <title>Intrasexual cuticular hydrocarbon dimorphism in a wasp sheds light on hydrocarbon biosynthesis genes in Hymenoptera.</title>
        <authorList>
            <person name="Moris V.C."/>
            <person name="Podsiadlowski L."/>
            <person name="Martin S."/>
            <person name="Oeyen J.P."/>
            <person name="Donath A."/>
            <person name="Petersen M."/>
            <person name="Wilbrandt J."/>
            <person name="Misof B."/>
            <person name="Liedtke D."/>
            <person name="Thamm M."/>
            <person name="Scheiner R."/>
            <person name="Schmitt T."/>
            <person name="Niehuis O."/>
        </authorList>
    </citation>
    <scope>NUCLEOTIDE SEQUENCE</scope>
    <source>
        <strain evidence="8">GBR_01_08_01A</strain>
    </source>
</reference>
<gene>
    <name evidence="8" type="ORF">KPH14_003089</name>
</gene>
<feature type="site" description="Lowers pKa of active site Tyr" evidence="6">
    <location>
        <position position="79"/>
    </location>
</feature>
<dbReference type="GO" id="GO:0016491">
    <property type="term" value="F:oxidoreductase activity"/>
    <property type="evidence" value="ECO:0007669"/>
    <property type="project" value="UniProtKB-KW"/>
</dbReference>
<dbReference type="FunFam" id="3.20.20.100:FF:000006">
    <property type="entry name" value="Aldo-keto reductase family 1 member A1"/>
    <property type="match status" value="1"/>
</dbReference>